<dbReference type="Proteomes" id="UP001165143">
    <property type="component" value="Unassembled WGS sequence"/>
</dbReference>
<protein>
    <submittedName>
        <fullName evidence="2">Uncharacterized protein</fullName>
    </submittedName>
</protein>
<dbReference type="AlphaFoldDB" id="A0A9W6UMR7"/>
<feature type="compositionally biased region" description="Gly residues" evidence="1">
    <location>
        <begin position="32"/>
        <end position="45"/>
    </location>
</feature>
<dbReference type="EMBL" id="BSRX01000010">
    <property type="protein sequence ID" value="GLW54044.1"/>
    <property type="molecule type" value="Genomic_DNA"/>
</dbReference>
<organism evidence="2 3">
    <name type="scientific">Kitasatospora phosalacinea</name>
    <dbReference type="NCBI Taxonomy" id="2065"/>
    <lineage>
        <taxon>Bacteria</taxon>
        <taxon>Bacillati</taxon>
        <taxon>Actinomycetota</taxon>
        <taxon>Actinomycetes</taxon>
        <taxon>Kitasatosporales</taxon>
        <taxon>Streptomycetaceae</taxon>
        <taxon>Kitasatospora</taxon>
    </lineage>
</organism>
<reference evidence="2" key="1">
    <citation type="submission" date="2023-02" db="EMBL/GenBank/DDBJ databases">
        <title>Kitasatospora phosalacinea NBRC 14362.</title>
        <authorList>
            <person name="Ichikawa N."/>
            <person name="Sato H."/>
            <person name="Tonouchi N."/>
        </authorList>
    </citation>
    <scope>NUCLEOTIDE SEQUENCE</scope>
    <source>
        <strain evidence="2">NBRC 14362</strain>
    </source>
</reference>
<evidence type="ECO:0000313" key="2">
    <source>
        <dbReference type="EMBL" id="GLW54044.1"/>
    </source>
</evidence>
<gene>
    <name evidence="2" type="ORF">Kpho01_20550</name>
</gene>
<proteinExistence type="predicted"/>
<evidence type="ECO:0000313" key="3">
    <source>
        <dbReference type="Proteomes" id="UP001165143"/>
    </source>
</evidence>
<evidence type="ECO:0000256" key="1">
    <source>
        <dbReference type="SAM" id="MobiDB-lite"/>
    </source>
</evidence>
<name>A0A9W6UMR7_9ACTN</name>
<sequence>MHHAGELPAADDSDHWKVRIARYSHALQDIRAGGGVGTGVRGGGARPDPAPVPAGALAECG</sequence>
<accession>A0A9W6UMR7</accession>
<feature type="region of interest" description="Disordered" evidence="1">
    <location>
        <begin position="32"/>
        <end position="61"/>
    </location>
</feature>
<comment type="caution">
    <text evidence="2">The sequence shown here is derived from an EMBL/GenBank/DDBJ whole genome shotgun (WGS) entry which is preliminary data.</text>
</comment>